<keyword evidence="3" id="KW-1185">Reference proteome</keyword>
<evidence type="ECO:0000256" key="1">
    <source>
        <dbReference type="SAM" id="MobiDB-lite"/>
    </source>
</evidence>
<comment type="caution">
    <text evidence="2">The sequence shown here is derived from an EMBL/GenBank/DDBJ whole genome shotgun (WGS) entry which is preliminary data.</text>
</comment>
<protein>
    <submittedName>
        <fullName evidence="2">Uncharacterized protein</fullName>
    </submittedName>
</protein>
<dbReference type="EMBL" id="MU150244">
    <property type="protein sequence ID" value="KAF9465854.1"/>
    <property type="molecule type" value="Genomic_DNA"/>
</dbReference>
<gene>
    <name evidence="2" type="ORF">BDZ94DRAFT_270812</name>
</gene>
<organism evidence="2 3">
    <name type="scientific">Collybia nuda</name>
    <dbReference type="NCBI Taxonomy" id="64659"/>
    <lineage>
        <taxon>Eukaryota</taxon>
        <taxon>Fungi</taxon>
        <taxon>Dikarya</taxon>
        <taxon>Basidiomycota</taxon>
        <taxon>Agaricomycotina</taxon>
        <taxon>Agaricomycetes</taxon>
        <taxon>Agaricomycetidae</taxon>
        <taxon>Agaricales</taxon>
        <taxon>Tricholomatineae</taxon>
        <taxon>Clitocybaceae</taxon>
        <taxon>Collybia</taxon>
    </lineage>
</organism>
<evidence type="ECO:0000313" key="2">
    <source>
        <dbReference type="EMBL" id="KAF9465854.1"/>
    </source>
</evidence>
<dbReference type="Proteomes" id="UP000807353">
    <property type="component" value="Unassembled WGS sequence"/>
</dbReference>
<sequence length="67" mass="7321">MASTSDAPLNIIPTTTPPHSPSANEHLSFPTTLEEHGPEPPAASRQQPRQLLKDRLYIGNLHPTVDE</sequence>
<proteinExistence type="predicted"/>
<feature type="region of interest" description="Disordered" evidence="1">
    <location>
        <begin position="1"/>
        <end position="51"/>
    </location>
</feature>
<name>A0A9P5YBX8_9AGAR</name>
<feature type="compositionally biased region" description="Polar residues" evidence="1">
    <location>
        <begin position="21"/>
        <end position="31"/>
    </location>
</feature>
<accession>A0A9P5YBX8</accession>
<reference evidence="2" key="1">
    <citation type="submission" date="2020-11" db="EMBL/GenBank/DDBJ databases">
        <authorList>
            <consortium name="DOE Joint Genome Institute"/>
            <person name="Ahrendt S."/>
            <person name="Riley R."/>
            <person name="Andreopoulos W."/>
            <person name="Labutti K."/>
            <person name="Pangilinan J."/>
            <person name="Ruiz-Duenas F.J."/>
            <person name="Barrasa J.M."/>
            <person name="Sanchez-Garcia M."/>
            <person name="Camarero S."/>
            <person name="Miyauchi S."/>
            <person name="Serrano A."/>
            <person name="Linde D."/>
            <person name="Babiker R."/>
            <person name="Drula E."/>
            <person name="Ayuso-Fernandez I."/>
            <person name="Pacheco R."/>
            <person name="Padilla G."/>
            <person name="Ferreira P."/>
            <person name="Barriuso J."/>
            <person name="Kellner H."/>
            <person name="Castanera R."/>
            <person name="Alfaro M."/>
            <person name="Ramirez L."/>
            <person name="Pisabarro A.G."/>
            <person name="Kuo A."/>
            <person name="Tritt A."/>
            <person name="Lipzen A."/>
            <person name="He G."/>
            <person name="Yan M."/>
            <person name="Ng V."/>
            <person name="Cullen D."/>
            <person name="Martin F."/>
            <person name="Rosso M.-N."/>
            <person name="Henrissat B."/>
            <person name="Hibbett D."/>
            <person name="Martinez A.T."/>
            <person name="Grigoriev I.V."/>
        </authorList>
    </citation>
    <scope>NUCLEOTIDE SEQUENCE</scope>
    <source>
        <strain evidence="2">CBS 247.69</strain>
    </source>
</reference>
<dbReference type="OrthoDB" id="6730379at2759"/>
<evidence type="ECO:0000313" key="3">
    <source>
        <dbReference type="Proteomes" id="UP000807353"/>
    </source>
</evidence>
<dbReference type="AlphaFoldDB" id="A0A9P5YBX8"/>